<proteinExistence type="predicted"/>
<keyword evidence="3" id="KW-0808">Transferase</keyword>
<accession>W1NGM5</accession>
<evidence type="ECO:0000256" key="5">
    <source>
        <dbReference type="ARBA" id="ARBA00022771"/>
    </source>
</evidence>
<dbReference type="EMBL" id="KI397501">
    <property type="protein sequence ID" value="ERM94947.1"/>
    <property type="molecule type" value="Genomic_DNA"/>
</dbReference>
<evidence type="ECO:0000256" key="8">
    <source>
        <dbReference type="PROSITE-ProRule" id="PRU00175"/>
    </source>
</evidence>
<reference evidence="12" key="1">
    <citation type="journal article" date="2013" name="Science">
        <title>The Amborella genome and the evolution of flowering plants.</title>
        <authorList>
            <consortium name="Amborella Genome Project"/>
        </authorList>
    </citation>
    <scope>NUCLEOTIDE SEQUENCE [LARGE SCALE GENOMIC DNA]</scope>
</reference>
<dbReference type="InterPro" id="IPR013083">
    <property type="entry name" value="Znf_RING/FYVE/PHD"/>
</dbReference>
<keyword evidence="6" id="KW-0833">Ubl conjugation pathway</keyword>
<evidence type="ECO:0000256" key="6">
    <source>
        <dbReference type="ARBA" id="ARBA00022786"/>
    </source>
</evidence>
<dbReference type="GO" id="GO:0061630">
    <property type="term" value="F:ubiquitin protein ligase activity"/>
    <property type="evidence" value="ECO:0007669"/>
    <property type="project" value="UniProtKB-EC"/>
</dbReference>
<evidence type="ECO:0000259" key="10">
    <source>
        <dbReference type="PROSITE" id="PS50089"/>
    </source>
</evidence>
<evidence type="ECO:0000313" key="12">
    <source>
        <dbReference type="Proteomes" id="UP000017836"/>
    </source>
</evidence>
<keyword evidence="4" id="KW-0479">Metal-binding</keyword>
<dbReference type="Proteomes" id="UP000017836">
    <property type="component" value="Unassembled WGS sequence"/>
</dbReference>
<feature type="compositionally biased region" description="Basic and acidic residues" evidence="9">
    <location>
        <begin position="93"/>
        <end position="102"/>
    </location>
</feature>
<gene>
    <name evidence="11" type="ORF">AMTR_s00009p00207050</name>
</gene>
<dbReference type="SUPFAM" id="SSF57850">
    <property type="entry name" value="RING/U-box"/>
    <property type="match status" value="1"/>
</dbReference>
<evidence type="ECO:0000256" key="7">
    <source>
        <dbReference type="ARBA" id="ARBA00022833"/>
    </source>
</evidence>
<dbReference type="Gene3D" id="3.30.40.10">
    <property type="entry name" value="Zinc/RING finger domain, C3HC4 (zinc finger)"/>
    <property type="match status" value="1"/>
</dbReference>
<evidence type="ECO:0000256" key="2">
    <source>
        <dbReference type="ARBA" id="ARBA00012483"/>
    </source>
</evidence>
<dbReference type="AlphaFoldDB" id="W1NGM5"/>
<dbReference type="OMA" id="WIERSET"/>
<feature type="domain" description="RING-type" evidence="10">
    <location>
        <begin position="133"/>
        <end position="174"/>
    </location>
</feature>
<dbReference type="GO" id="GO:0004842">
    <property type="term" value="F:ubiquitin-protein transferase activity"/>
    <property type="evidence" value="ECO:0000318"/>
    <property type="project" value="GO_Central"/>
</dbReference>
<dbReference type="PROSITE" id="PS50089">
    <property type="entry name" value="ZF_RING_2"/>
    <property type="match status" value="1"/>
</dbReference>
<dbReference type="Pfam" id="PF13639">
    <property type="entry name" value="zf-RING_2"/>
    <property type="match status" value="1"/>
</dbReference>
<dbReference type="CDD" id="cd23116">
    <property type="entry name" value="RING-H2_AIRP1-like"/>
    <property type="match status" value="1"/>
</dbReference>
<keyword evidence="12" id="KW-1185">Reference proteome</keyword>
<keyword evidence="7" id="KW-0862">Zinc</keyword>
<dbReference type="FunFam" id="3.30.40.10:FF:000376">
    <property type="entry name" value="Putative E3 ubiquitin-protein ligase RHB1A"/>
    <property type="match status" value="1"/>
</dbReference>
<evidence type="ECO:0000256" key="1">
    <source>
        <dbReference type="ARBA" id="ARBA00000900"/>
    </source>
</evidence>
<protein>
    <recommendedName>
        <fullName evidence="2">RING-type E3 ubiquitin transferase</fullName>
        <ecNumber evidence="2">2.3.2.27</ecNumber>
    </recommendedName>
</protein>
<evidence type="ECO:0000256" key="9">
    <source>
        <dbReference type="SAM" id="MobiDB-lite"/>
    </source>
</evidence>
<dbReference type="PANTHER" id="PTHR46463">
    <property type="entry name" value="ZINC FINGER, RING/FYVE/PHD-TYPE"/>
    <property type="match status" value="1"/>
</dbReference>
<keyword evidence="5 8" id="KW-0863">Zinc-finger</keyword>
<dbReference type="EC" id="2.3.2.27" evidence="2"/>
<dbReference type="SMART" id="SM00184">
    <property type="entry name" value="RING"/>
    <property type="match status" value="1"/>
</dbReference>
<evidence type="ECO:0000256" key="3">
    <source>
        <dbReference type="ARBA" id="ARBA00022679"/>
    </source>
</evidence>
<dbReference type="eggNOG" id="KOG0800">
    <property type="taxonomic scope" value="Eukaryota"/>
</dbReference>
<dbReference type="Gramene" id="ERM94947">
    <property type="protein sequence ID" value="ERM94947"/>
    <property type="gene ID" value="AMTR_s00009p00207050"/>
</dbReference>
<dbReference type="HOGENOM" id="CLU_081123_1_0_1"/>
<organism evidence="11 12">
    <name type="scientific">Amborella trichopoda</name>
    <dbReference type="NCBI Taxonomy" id="13333"/>
    <lineage>
        <taxon>Eukaryota</taxon>
        <taxon>Viridiplantae</taxon>
        <taxon>Streptophyta</taxon>
        <taxon>Embryophyta</taxon>
        <taxon>Tracheophyta</taxon>
        <taxon>Spermatophyta</taxon>
        <taxon>Magnoliopsida</taxon>
        <taxon>Amborellales</taxon>
        <taxon>Amborellaceae</taxon>
        <taxon>Amborella</taxon>
    </lineage>
</organism>
<feature type="region of interest" description="Disordered" evidence="9">
    <location>
        <begin position="1"/>
        <end position="108"/>
    </location>
</feature>
<evidence type="ECO:0000256" key="4">
    <source>
        <dbReference type="ARBA" id="ARBA00022723"/>
    </source>
</evidence>
<dbReference type="PANTHER" id="PTHR46463:SF89">
    <property type="entry name" value="E3 UBIQUITIN-PROTEIN LIGASE RHB1A-RELATED"/>
    <property type="match status" value="1"/>
</dbReference>
<dbReference type="InterPro" id="IPR001841">
    <property type="entry name" value="Znf_RING"/>
</dbReference>
<sequence length="217" mass="23786">MYPSSEGHDTLPSPRSTASAVRPGLLVDTNLDSSIPDTFQAPPPPLPYDEGTGLMQTSRGSGKIGPVRDTSEAESLGEPARGGGRDTLVSGGDQKESNKIETEYDPSSPKACNVEKSKLIEPIVPTTDEEDVCPTCLEEYDKENPRIITKCEHHFHLACILEWMERSETCPVCDKVIGGAIDRNLPGPNTDFEVALVLYVIFQHNLYEIHISVMFEL</sequence>
<name>W1NGM5_AMBTC</name>
<comment type="catalytic activity">
    <reaction evidence="1">
        <text>S-ubiquitinyl-[E2 ubiquitin-conjugating enzyme]-L-cysteine + [acceptor protein]-L-lysine = [E2 ubiquitin-conjugating enzyme]-L-cysteine + N(6)-ubiquitinyl-[acceptor protein]-L-lysine.</text>
        <dbReference type="EC" id="2.3.2.27"/>
    </reaction>
</comment>
<dbReference type="GO" id="GO:0008270">
    <property type="term" value="F:zinc ion binding"/>
    <property type="evidence" value="ECO:0007669"/>
    <property type="project" value="UniProtKB-KW"/>
</dbReference>
<evidence type="ECO:0000313" key="11">
    <source>
        <dbReference type="EMBL" id="ERM94947.1"/>
    </source>
</evidence>